<dbReference type="Proteomes" id="UP000215902">
    <property type="component" value="Unassembled WGS sequence"/>
</dbReference>
<feature type="compositionally biased region" description="Low complexity" evidence="7">
    <location>
        <begin position="742"/>
        <end position="755"/>
    </location>
</feature>
<evidence type="ECO:0000259" key="8">
    <source>
        <dbReference type="PROSITE" id="PS50103"/>
    </source>
</evidence>
<feature type="compositionally biased region" description="Pro residues" evidence="7">
    <location>
        <begin position="517"/>
        <end position="534"/>
    </location>
</feature>
<accession>A0A267FWL3</accession>
<feature type="compositionally biased region" description="Low complexity" evidence="7">
    <location>
        <begin position="180"/>
        <end position="193"/>
    </location>
</feature>
<keyword evidence="3" id="KW-0677">Repeat</keyword>
<dbReference type="GO" id="GO:0003723">
    <property type="term" value="F:RNA binding"/>
    <property type="evidence" value="ECO:0007669"/>
    <property type="project" value="InterPro"/>
</dbReference>
<dbReference type="EMBL" id="NIVC01000740">
    <property type="protein sequence ID" value="PAA77457.1"/>
    <property type="molecule type" value="Genomic_DNA"/>
</dbReference>
<comment type="caution">
    <text evidence="9">The sequence shown here is derived from an EMBL/GenBank/DDBJ whole genome shotgun (WGS) entry which is preliminary data.</text>
</comment>
<name>A0A267FWL3_9PLAT</name>
<keyword evidence="10" id="KW-1185">Reference proteome</keyword>
<evidence type="ECO:0000256" key="4">
    <source>
        <dbReference type="ARBA" id="ARBA00022771"/>
    </source>
</evidence>
<keyword evidence="5 6" id="KW-0862">Zinc</keyword>
<feature type="compositionally biased region" description="Low complexity" evidence="7">
    <location>
        <begin position="712"/>
        <end position="726"/>
    </location>
</feature>
<evidence type="ECO:0000256" key="1">
    <source>
        <dbReference type="ARBA" id="ARBA00022553"/>
    </source>
</evidence>
<feature type="compositionally biased region" description="Basic and acidic residues" evidence="7">
    <location>
        <begin position="97"/>
        <end position="108"/>
    </location>
</feature>
<reference evidence="9 10" key="1">
    <citation type="submission" date="2017-06" db="EMBL/GenBank/DDBJ databases">
        <title>A platform for efficient transgenesis in Macrostomum lignano, a flatworm model organism for stem cell research.</title>
        <authorList>
            <person name="Berezikov E."/>
        </authorList>
    </citation>
    <scope>NUCLEOTIDE SEQUENCE [LARGE SCALE GENOMIC DNA]</scope>
    <source>
        <strain evidence="9">DV1</strain>
        <tissue evidence="9">Whole organism</tissue>
    </source>
</reference>
<dbReference type="Gene3D" id="4.10.1000.10">
    <property type="entry name" value="Zinc finger, CCCH-type"/>
    <property type="match status" value="1"/>
</dbReference>
<evidence type="ECO:0000313" key="10">
    <source>
        <dbReference type="Proteomes" id="UP000215902"/>
    </source>
</evidence>
<dbReference type="Gene3D" id="2.30.30.1190">
    <property type="match status" value="1"/>
</dbReference>
<feature type="compositionally biased region" description="Pro residues" evidence="7">
    <location>
        <begin position="756"/>
        <end position="767"/>
    </location>
</feature>
<feature type="region of interest" description="Disordered" evidence="7">
    <location>
        <begin position="1"/>
        <end position="256"/>
    </location>
</feature>
<evidence type="ECO:0000256" key="5">
    <source>
        <dbReference type="ARBA" id="ARBA00022833"/>
    </source>
</evidence>
<evidence type="ECO:0000256" key="6">
    <source>
        <dbReference type="PROSITE-ProRule" id="PRU00723"/>
    </source>
</evidence>
<keyword evidence="4 6" id="KW-0863">Zinc-finger</keyword>
<evidence type="ECO:0000256" key="2">
    <source>
        <dbReference type="ARBA" id="ARBA00022723"/>
    </source>
</evidence>
<feature type="compositionally biased region" description="Low complexity" evidence="7">
    <location>
        <begin position="477"/>
        <end position="488"/>
    </location>
</feature>
<feature type="zinc finger region" description="C3H1-type" evidence="6">
    <location>
        <begin position="332"/>
        <end position="359"/>
    </location>
</feature>
<feature type="compositionally biased region" description="Polar residues" evidence="7">
    <location>
        <begin position="458"/>
        <end position="467"/>
    </location>
</feature>
<dbReference type="PROSITE" id="PS50103">
    <property type="entry name" value="ZF_C3H1"/>
    <property type="match status" value="3"/>
</dbReference>
<gene>
    <name evidence="9" type="ORF">BOX15_Mlig024918g1</name>
</gene>
<dbReference type="InterPro" id="IPR036855">
    <property type="entry name" value="Znf_CCCH_sf"/>
</dbReference>
<feature type="domain" description="C3H1-type" evidence="8">
    <location>
        <begin position="332"/>
        <end position="359"/>
    </location>
</feature>
<dbReference type="InterPro" id="IPR000571">
    <property type="entry name" value="Znf_CCCH"/>
</dbReference>
<keyword evidence="1" id="KW-0597">Phosphoprotein</keyword>
<feature type="compositionally biased region" description="Polar residues" evidence="7">
    <location>
        <begin position="842"/>
        <end position="852"/>
    </location>
</feature>
<dbReference type="InterPro" id="IPR054361">
    <property type="entry name" value="Znf-CCCH_ZC3H4/6/8"/>
</dbReference>
<dbReference type="SMART" id="SM00356">
    <property type="entry name" value="ZnF_C3H1"/>
    <property type="match status" value="3"/>
</dbReference>
<feature type="compositionally biased region" description="Low complexity" evidence="7">
    <location>
        <begin position="870"/>
        <end position="889"/>
    </location>
</feature>
<evidence type="ECO:0000256" key="7">
    <source>
        <dbReference type="SAM" id="MobiDB-lite"/>
    </source>
</evidence>
<dbReference type="GO" id="GO:0045892">
    <property type="term" value="P:negative regulation of DNA-templated transcription"/>
    <property type="evidence" value="ECO:0007669"/>
    <property type="project" value="InterPro"/>
</dbReference>
<feature type="compositionally biased region" description="Acidic residues" evidence="7">
    <location>
        <begin position="7"/>
        <end position="26"/>
    </location>
</feature>
<feature type="compositionally biased region" description="Low complexity" evidence="7">
    <location>
        <begin position="620"/>
        <end position="629"/>
    </location>
</feature>
<dbReference type="Pfam" id="PF22623">
    <property type="entry name" value="zf-CCCH_9"/>
    <property type="match status" value="1"/>
</dbReference>
<dbReference type="OrthoDB" id="411372at2759"/>
<dbReference type="GO" id="GO:0005634">
    <property type="term" value="C:nucleus"/>
    <property type="evidence" value="ECO:0007669"/>
    <property type="project" value="TreeGrafter"/>
</dbReference>
<dbReference type="AlphaFoldDB" id="A0A267FWL3"/>
<feature type="compositionally biased region" description="Basic residues" evidence="7">
    <location>
        <begin position="79"/>
        <end position="96"/>
    </location>
</feature>
<dbReference type="GO" id="GO:0008270">
    <property type="term" value="F:zinc ion binding"/>
    <property type="evidence" value="ECO:0007669"/>
    <property type="project" value="UniProtKB-KW"/>
</dbReference>
<feature type="compositionally biased region" description="Low complexity" evidence="7">
    <location>
        <begin position="312"/>
        <end position="325"/>
    </location>
</feature>
<feature type="compositionally biased region" description="Low complexity" evidence="7">
    <location>
        <begin position="768"/>
        <end position="780"/>
    </location>
</feature>
<feature type="compositionally biased region" description="Low complexity" evidence="7">
    <location>
        <begin position="696"/>
        <end position="705"/>
    </location>
</feature>
<evidence type="ECO:0000313" key="9">
    <source>
        <dbReference type="EMBL" id="PAA77457.1"/>
    </source>
</evidence>
<feature type="compositionally biased region" description="Pro residues" evidence="7">
    <location>
        <begin position="542"/>
        <end position="551"/>
    </location>
</feature>
<feature type="zinc finger region" description="C3H1-type" evidence="6">
    <location>
        <begin position="361"/>
        <end position="388"/>
    </location>
</feature>
<feature type="compositionally biased region" description="Low complexity" evidence="7">
    <location>
        <begin position="912"/>
        <end position="934"/>
    </location>
</feature>
<dbReference type="PANTHER" id="PTHR13119:SF12">
    <property type="entry name" value="PROTEIN SUPPRESSOR OF SABLE"/>
    <property type="match status" value="1"/>
</dbReference>
<feature type="zinc finger region" description="C3H1-type" evidence="6">
    <location>
        <begin position="389"/>
        <end position="412"/>
    </location>
</feature>
<feature type="region of interest" description="Disordered" evidence="7">
    <location>
        <begin position="809"/>
        <end position="969"/>
    </location>
</feature>
<feature type="compositionally biased region" description="Low complexity" evidence="7">
    <location>
        <begin position="958"/>
        <end position="969"/>
    </location>
</feature>
<dbReference type="STRING" id="282301.A0A267FWL3"/>
<dbReference type="PANTHER" id="PTHR13119">
    <property type="entry name" value="ZINC FINGER CCCH DOMAIN-CONTAINING PROTEI"/>
    <property type="match status" value="1"/>
</dbReference>
<sequence length="969" mass="104910">MSKTEDQESAVDYEEGEISDDGEDETAVAPESAANVREMPATQPAQADLETATSVAHGIASPGSQAASTAKGFDDTEKRRHHKSSKRKKKQHRRRHSSNDSEADRPAYDGHQVVPTKRRKRKHAAYVDHDMPQLSEDFANENSPLDNDYFSPTSGSVYDRYSPEQPQYDSINRPPIGAMQSSQALLSSSGGDSESMRRRMMMLPRRPQHHPNGASNATNIYDQPDVDDVRVNDAASPGGVEADDGNGVGDGVDYYYDDANEEFGVGGRQQNFAHHQRQHGLHSQSAYSSGKRGKQRGGGGSRRGHQATGPWQQQQRQDQQQQLLDADPEDQQAEKPRCKYYMEGRCGKSDNCPFSHDFKPPRKREVCKFYALSSCLKGEYCLYMHDDFPCKFYHMHNSCKMAASCKFSHDPLTNETKNILHRFVEEQPFALNEDDKEELAHQHSLAEAERFKSLLGVPTSSAPNSSQSHHHQQPPVSILSQQQLGSSSNDAGGAATFRPPHQNPPHTSTALLGSFSQPPPPPTQPHPQPPPLIPPSSIHQQRPPPPQPQPPAIGSLFAPNRMQYFRNVPPPPMAGSGGGLPPIGLSGFHPNPLMPHHQRAQMPPNHFGHPPPPPPGAYMQQQQQQQQQQTSTPSGVSGMTEDAALNAVASLLKDMIKGNATVSSSAADSEVSDRAAADAADLFELSEFRRPPPPASAAKNPSPFSQNQQLHTAQSASAGSSMTGTGPEVTAAPAAYRPSLQPPTAESAQSPQSQPASPPPPPPPQPQPQQQQQQQQKPPSLLSRQFSRPYKWKLVPIDALKKVPYPLMKLPTDLPHLANDPRLRGQLAAPLKSPEAGAKNAQRFSSATSPTGQQQQQQEQKNSGAPPLPEALLHPPSSSSLASLPAPTAGKLSSKSAKLQLNERSAALVDEASTVPASAASAAGAPSAASASASDGRGGLENRSYINDPRFRRKKRQQQQQQSAAAADS</sequence>
<dbReference type="InterPro" id="IPR045124">
    <property type="entry name" value="Su(sable)-like"/>
</dbReference>
<keyword evidence="2 6" id="KW-0479">Metal-binding</keyword>
<feature type="region of interest" description="Disordered" evidence="7">
    <location>
        <begin position="456"/>
        <end position="641"/>
    </location>
</feature>
<feature type="compositionally biased region" description="Polar residues" evidence="7">
    <location>
        <begin position="891"/>
        <end position="903"/>
    </location>
</feature>
<dbReference type="SUPFAM" id="SSF90229">
    <property type="entry name" value="CCCH zinc finger"/>
    <property type="match status" value="3"/>
</dbReference>
<feature type="region of interest" description="Disordered" evidence="7">
    <location>
        <begin position="272"/>
        <end position="334"/>
    </location>
</feature>
<proteinExistence type="predicted"/>
<evidence type="ECO:0000256" key="3">
    <source>
        <dbReference type="ARBA" id="ARBA00022737"/>
    </source>
</evidence>
<feature type="compositionally biased region" description="Polar residues" evidence="7">
    <location>
        <begin position="140"/>
        <end position="156"/>
    </location>
</feature>
<feature type="domain" description="C3H1-type" evidence="8">
    <location>
        <begin position="361"/>
        <end position="388"/>
    </location>
</feature>
<protein>
    <recommendedName>
        <fullName evidence="8">C3H1-type domain-containing protein</fullName>
    </recommendedName>
</protein>
<feature type="domain" description="C3H1-type" evidence="8">
    <location>
        <begin position="389"/>
        <end position="412"/>
    </location>
</feature>
<feature type="compositionally biased region" description="Polar residues" evidence="7">
    <location>
        <begin position="504"/>
        <end position="516"/>
    </location>
</feature>
<organism evidence="9 10">
    <name type="scientific">Macrostomum lignano</name>
    <dbReference type="NCBI Taxonomy" id="282301"/>
    <lineage>
        <taxon>Eukaryota</taxon>
        <taxon>Metazoa</taxon>
        <taxon>Spiralia</taxon>
        <taxon>Lophotrochozoa</taxon>
        <taxon>Platyhelminthes</taxon>
        <taxon>Rhabditophora</taxon>
        <taxon>Macrostomorpha</taxon>
        <taxon>Macrostomida</taxon>
        <taxon>Macrostomidae</taxon>
        <taxon>Macrostomum</taxon>
    </lineage>
</organism>
<feature type="region of interest" description="Disordered" evidence="7">
    <location>
        <begin position="682"/>
        <end position="788"/>
    </location>
</feature>